<comment type="caution">
    <text evidence="6">The sequence shown here is derived from an EMBL/GenBank/DDBJ whole genome shotgun (WGS) entry which is preliminary data.</text>
</comment>
<evidence type="ECO:0000256" key="2">
    <source>
        <dbReference type="ARBA" id="ARBA00023125"/>
    </source>
</evidence>
<keyword evidence="7" id="KW-1185">Reference proteome</keyword>
<sequence length="245" mass="26895">MNSDATADDPARALELLWGARPRPRRGPRPGLSLEQVVAAAIEIVEGEGIAALSMRRVAQHLGVGTASLYTYVPGRTELIALMLDAMIAGATLPHEVPGDWRKRVETWAREDWADYRRHPWILQVTAERPLPGPNAMAWLDSAVRALEDTGLSEREKIDVVESVDGYVRGMARNTMEPTVASDTWIASRDAFLGERVDFSRYPALARTLTAGHPDADEIFEFGLSRILDGVAALITLRAERGQGS</sequence>
<evidence type="ECO:0000256" key="3">
    <source>
        <dbReference type="ARBA" id="ARBA00023163"/>
    </source>
</evidence>
<evidence type="ECO:0000313" key="7">
    <source>
        <dbReference type="Proteomes" id="UP001140076"/>
    </source>
</evidence>
<dbReference type="Gene3D" id="1.10.357.10">
    <property type="entry name" value="Tetracycline Repressor, domain 2"/>
    <property type="match status" value="1"/>
</dbReference>
<dbReference type="RefSeq" id="WP_270074233.1">
    <property type="nucleotide sequence ID" value="NZ_JAJAQC010000047.1"/>
</dbReference>
<dbReference type="SUPFAM" id="SSF46689">
    <property type="entry name" value="Homeodomain-like"/>
    <property type="match status" value="1"/>
</dbReference>
<dbReference type="InterPro" id="IPR036271">
    <property type="entry name" value="Tet_transcr_reg_TetR-rel_C_sf"/>
</dbReference>
<dbReference type="Proteomes" id="UP001140076">
    <property type="component" value="Unassembled WGS sequence"/>
</dbReference>
<dbReference type="InterPro" id="IPR001647">
    <property type="entry name" value="HTH_TetR"/>
</dbReference>
<dbReference type="AlphaFoldDB" id="A0A9X3NNF9"/>
<evidence type="ECO:0000259" key="5">
    <source>
        <dbReference type="PROSITE" id="PS50977"/>
    </source>
</evidence>
<dbReference type="GO" id="GO:0045892">
    <property type="term" value="P:negative regulation of DNA-templated transcription"/>
    <property type="evidence" value="ECO:0007669"/>
    <property type="project" value="InterPro"/>
</dbReference>
<keyword evidence="1" id="KW-0805">Transcription regulation</keyword>
<reference evidence="6" key="1">
    <citation type="submission" date="2021-10" db="EMBL/GenBank/DDBJ databases">
        <title>Streptomonospora sp. nov., isolated from mangrove soil.</title>
        <authorList>
            <person name="Chen X."/>
            <person name="Ge X."/>
            <person name="Liu W."/>
        </authorList>
    </citation>
    <scope>NUCLEOTIDE SEQUENCE</scope>
    <source>
        <strain evidence="6">S1-112</strain>
    </source>
</reference>
<accession>A0A9X3NNF9</accession>
<keyword evidence="3" id="KW-0804">Transcription</keyword>
<dbReference type="PANTHER" id="PTHR30055">
    <property type="entry name" value="HTH-TYPE TRANSCRIPTIONAL REGULATOR RUTR"/>
    <property type="match status" value="1"/>
</dbReference>
<dbReference type="EMBL" id="JAJAQC010000047">
    <property type="protein sequence ID" value="MDA0566977.1"/>
    <property type="molecule type" value="Genomic_DNA"/>
</dbReference>
<dbReference type="GO" id="GO:0003700">
    <property type="term" value="F:DNA-binding transcription factor activity"/>
    <property type="evidence" value="ECO:0007669"/>
    <property type="project" value="TreeGrafter"/>
</dbReference>
<dbReference type="PANTHER" id="PTHR30055:SF151">
    <property type="entry name" value="TRANSCRIPTIONAL REGULATORY PROTEIN"/>
    <property type="match status" value="1"/>
</dbReference>
<dbReference type="InterPro" id="IPR009057">
    <property type="entry name" value="Homeodomain-like_sf"/>
</dbReference>
<evidence type="ECO:0000313" key="6">
    <source>
        <dbReference type="EMBL" id="MDA0566977.1"/>
    </source>
</evidence>
<gene>
    <name evidence="6" type="ORF">LG943_22050</name>
</gene>
<organism evidence="6 7">
    <name type="scientific">Streptomonospora mangrovi</name>
    <dbReference type="NCBI Taxonomy" id="2883123"/>
    <lineage>
        <taxon>Bacteria</taxon>
        <taxon>Bacillati</taxon>
        <taxon>Actinomycetota</taxon>
        <taxon>Actinomycetes</taxon>
        <taxon>Streptosporangiales</taxon>
        <taxon>Nocardiopsidaceae</taxon>
        <taxon>Streptomonospora</taxon>
    </lineage>
</organism>
<dbReference type="Pfam" id="PF02909">
    <property type="entry name" value="TetR_C_1"/>
    <property type="match status" value="1"/>
</dbReference>
<name>A0A9X3NNF9_9ACTN</name>
<feature type="domain" description="HTH tetR-type" evidence="5">
    <location>
        <begin position="31"/>
        <end position="91"/>
    </location>
</feature>
<dbReference type="Gene3D" id="1.10.10.60">
    <property type="entry name" value="Homeodomain-like"/>
    <property type="match status" value="1"/>
</dbReference>
<evidence type="ECO:0000256" key="4">
    <source>
        <dbReference type="PROSITE-ProRule" id="PRU00335"/>
    </source>
</evidence>
<keyword evidence="2 4" id="KW-0238">DNA-binding</keyword>
<dbReference type="InterPro" id="IPR004111">
    <property type="entry name" value="Repressor_TetR_C"/>
</dbReference>
<dbReference type="GO" id="GO:0000976">
    <property type="term" value="F:transcription cis-regulatory region binding"/>
    <property type="evidence" value="ECO:0007669"/>
    <property type="project" value="TreeGrafter"/>
</dbReference>
<dbReference type="InterPro" id="IPR050109">
    <property type="entry name" value="HTH-type_TetR-like_transc_reg"/>
</dbReference>
<evidence type="ECO:0000256" key="1">
    <source>
        <dbReference type="ARBA" id="ARBA00023015"/>
    </source>
</evidence>
<feature type="DNA-binding region" description="H-T-H motif" evidence="4">
    <location>
        <begin position="54"/>
        <end position="73"/>
    </location>
</feature>
<dbReference type="PROSITE" id="PS50977">
    <property type="entry name" value="HTH_TETR_2"/>
    <property type="match status" value="1"/>
</dbReference>
<proteinExistence type="predicted"/>
<dbReference type="SUPFAM" id="SSF48498">
    <property type="entry name" value="Tetracyclin repressor-like, C-terminal domain"/>
    <property type="match status" value="1"/>
</dbReference>
<protein>
    <submittedName>
        <fullName evidence="6">TetR/AcrR family transcriptional regulator</fullName>
    </submittedName>
</protein>
<dbReference type="Pfam" id="PF00440">
    <property type="entry name" value="TetR_N"/>
    <property type="match status" value="1"/>
</dbReference>